<evidence type="ECO:0000313" key="1">
    <source>
        <dbReference type="EMBL" id="EPB67779.1"/>
    </source>
</evidence>
<evidence type="ECO:0000313" key="2">
    <source>
        <dbReference type="Proteomes" id="UP000054495"/>
    </source>
</evidence>
<dbReference type="PANTHER" id="PTHR11799:SF12">
    <property type="entry name" value="PARAOXONASE-RELATED"/>
    <property type="match status" value="1"/>
</dbReference>
<dbReference type="InterPro" id="IPR051288">
    <property type="entry name" value="Serum_paraoxonase/arylesterase"/>
</dbReference>
<organism evidence="1 2">
    <name type="scientific">Ancylostoma ceylanicum</name>
    <dbReference type="NCBI Taxonomy" id="53326"/>
    <lineage>
        <taxon>Eukaryota</taxon>
        <taxon>Metazoa</taxon>
        <taxon>Ecdysozoa</taxon>
        <taxon>Nematoda</taxon>
        <taxon>Chromadorea</taxon>
        <taxon>Rhabditida</taxon>
        <taxon>Rhabditina</taxon>
        <taxon>Rhabditomorpha</taxon>
        <taxon>Strongyloidea</taxon>
        <taxon>Ancylostomatidae</taxon>
        <taxon>Ancylostomatinae</taxon>
        <taxon>Ancylostoma</taxon>
    </lineage>
</organism>
<name>A0A0D6L881_9BILA</name>
<dbReference type="EMBL" id="KE125577">
    <property type="protein sequence ID" value="EPB67779.1"/>
    <property type="molecule type" value="Genomic_DNA"/>
</dbReference>
<dbReference type="SUPFAM" id="SSF63829">
    <property type="entry name" value="Calcium-dependent phosphotriesterase"/>
    <property type="match status" value="1"/>
</dbReference>
<keyword evidence="2" id="KW-1185">Reference proteome</keyword>
<dbReference type="InterPro" id="IPR011042">
    <property type="entry name" value="6-blade_b-propeller_TolB-like"/>
</dbReference>
<dbReference type="Gene3D" id="2.120.10.30">
    <property type="entry name" value="TolB, C-terminal domain"/>
    <property type="match status" value="2"/>
</dbReference>
<reference evidence="1 2" key="1">
    <citation type="submission" date="2013-05" db="EMBL/GenBank/DDBJ databases">
        <title>Draft genome of the parasitic nematode Anyclostoma ceylanicum.</title>
        <authorList>
            <person name="Mitreva M."/>
        </authorList>
    </citation>
    <scope>NUCLEOTIDE SEQUENCE [LARGE SCALE GENOMIC DNA]</scope>
</reference>
<sequence length="183" mass="20400">MVELQASSWLMSTTTSPNGVAIDREGKHLMVSHVNIETISVYKIGKDYKSLIHLVDVPLLTTIDNLYVDREGAVWTLKRQGEELELLTLPRAPSRDNTYGAHPVLKDAMDHLGNCDDLTGHAPSQVLRIKFSKDFKSWEVTEPFIDDGRLLSASSVAVPFKNQLLIGSVFRQLVHCDVTAETI</sequence>
<evidence type="ECO:0008006" key="3">
    <source>
        <dbReference type="Google" id="ProtNLM"/>
    </source>
</evidence>
<dbReference type="Proteomes" id="UP000054495">
    <property type="component" value="Unassembled WGS sequence"/>
</dbReference>
<accession>A0A0D6L881</accession>
<dbReference type="PANTHER" id="PTHR11799">
    <property type="entry name" value="PARAOXONASE"/>
    <property type="match status" value="1"/>
</dbReference>
<proteinExistence type="predicted"/>
<dbReference type="AlphaFoldDB" id="A0A0D6L881"/>
<protein>
    <recommendedName>
        <fullName evidence="3">Arylesterase</fullName>
    </recommendedName>
</protein>
<gene>
    <name evidence="1" type="ORF">ANCCEY_13136</name>
</gene>